<proteinExistence type="predicted"/>
<protein>
    <submittedName>
        <fullName evidence="1">Uncharacterized protein</fullName>
    </submittedName>
</protein>
<dbReference type="InParanoid" id="A0BY71"/>
<gene>
    <name evidence="1" type="ORF">GSPATT00033341001</name>
</gene>
<dbReference type="GeneID" id="5016670"/>
<keyword evidence="2" id="KW-1185">Reference proteome</keyword>
<reference evidence="1 2" key="1">
    <citation type="journal article" date="2006" name="Nature">
        <title>Global trends of whole-genome duplications revealed by the ciliate Paramecium tetraurelia.</title>
        <authorList>
            <consortium name="Genoscope"/>
            <person name="Aury J.-M."/>
            <person name="Jaillon O."/>
            <person name="Duret L."/>
            <person name="Noel B."/>
            <person name="Jubin C."/>
            <person name="Porcel B.M."/>
            <person name="Segurens B."/>
            <person name="Daubin V."/>
            <person name="Anthouard V."/>
            <person name="Aiach N."/>
            <person name="Arnaiz O."/>
            <person name="Billaut A."/>
            <person name="Beisson J."/>
            <person name="Blanc I."/>
            <person name="Bouhouche K."/>
            <person name="Camara F."/>
            <person name="Duharcourt S."/>
            <person name="Guigo R."/>
            <person name="Gogendeau D."/>
            <person name="Katinka M."/>
            <person name="Keller A.-M."/>
            <person name="Kissmehl R."/>
            <person name="Klotz C."/>
            <person name="Koll F."/>
            <person name="Le Moue A."/>
            <person name="Lepere C."/>
            <person name="Malinsky S."/>
            <person name="Nowacki M."/>
            <person name="Nowak J.K."/>
            <person name="Plattner H."/>
            <person name="Poulain J."/>
            <person name="Ruiz F."/>
            <person name="Serrano V."/>
            <person name="Zagulski M."/>
            <person name="Dessen P."/>
            <person name="Betermier M."/>
            <person name="Weissenbach J."/>
            <person name="Scarpelli C."/>
            <person name="Schachter V."/>
            <person name="Sperling L."/>
            <person name="Meyer E."/>
            <person name="Cohen J."/>
            <person name="Wincker P."/>
        </authorList>
    </citation>
    <scope>NUCLEOTIDE SEQUENCE [LARGE SCALE GENOMIC DNA]</scope>
    <source>
        <strain evidence="1 2">Stock d4-2</strain>
    </source>
</reference>
<dbReference type="HOGENOM" id="CLU_1279819_0_0_1"/>
<dbReference type="KEGG" id="ptm:GSPATT00033341001"/>
<name>A0BY71_PARTE</name>
<dbReference type="EMBL" id="CT868026">
    <property type="protein sequence ID" value="CAK63488.1"/>
    <property type="molecule type" value="Genomic_DNA"/>
</dbReference>
<dbReference type="Proteomes" id="UP000000600">
    <property type="component" value="Unassembled WGS sequence"/>
</dbReference>
<organism evidence="1 2">
    <name type="scientific">Paramecium tetraurelia</name>
    <dbReference type="NCBI Taxonomy" id="5888"/>
    <lineage>
        <taxon>Eukaryota</taxon>
        <taxon>Sar</taxon>
        <taxon>Alveolata</taxon>
        <taxon>Ciliophora</taxon>
        <taxon>Intramacronucleata</taxon>
        <taxon>Oligohymenophorea</taxon>
        <taxon>Peniculida</taxon>
        <taxon>Parameciidae</taxon>
        <taxon>Paramecium</taxon>
    </lineage>
</organism>
<sequence>MKSDIGEPISRSPNQINHLVLLKKDQDGFRNDEFYQTTEACEYDLEVQQKGEVFILCQQSPHNSPLLLQNVCTDVQIFLILDVPIQFCEQIWNLISRIYDSPVENGQIGNHSQKLVTDKINTILSDYYDGKQLHLFFLNLLELLKRTISNTLKIDLCINFLQEDQHLQYLQKIYDHYQEYLKCKEQNDGFIWQNFYIELEQTILQSLESKLNKNSY</sequence>
<dbReference type="RefSeq" id="XP_001430886.1">
    <property type="nucleotide sequence ID" value="XM_001430849.1"/>
</dbReference>
<dbReference type="AlphaFoldDB" id="A0BY71"/>
<evidence type="ECO:0000313" key="1">
    <source>
        <dbReference type="EMBL" id="CAK63488.1"/>
    </source>
</evidence>
<accession>A0BY71</accession>
<evidence type="ECO:0000313" key="2">
    <source>
        <dbReference type="Proteomes" id="UP000000600"/>
    </source>
</evidence>